<keyword evidence="5" id="KW-1185">Reference proteome</keyword>
<dbReference type="InterPro" id="IPR050109">
    <property type="entry name" value="HTH-type_TetR-like_transc_reg"/>
</dbReference>
<dbReference type="RefSeq" id="WP_353294995.1">
    <property type="nucleotide sequence ID" value="NZ_BAABWH010000005.1"/>
</dbReference>
<evidence type="ECO:0000256" key="2">
    <source>
        <dbReference type="PROSITE-ProRule" id="PRU00335"/>
    </source>
</evidence>
<dbReference type="Gene3D" id="1.10.357.10">
    <property type="entry name" value="Tetracycline Repressor, domain 2"/>
    <property type="match status" value="1"/>
</dbReference>
<organism evidence="4 5">
    <name type="scientific">Thalassolituus maritimus</name>
    <dbReference type="NCBI Taxonomy" id="484498"/>
    <lineage>
        <taxon>Bacteria</taxon>
        <taxon>Pseudomonadati</taxon>
        <taxon>Pseudomonadota</taxon>
        <taxon>Gammaproteobacteria</taxon>
        <taxon>Oceanospirillales</taxon>
        <taxon>Oceanospirillaceae</taxon>
        <taxon>Thalassolituus</taxon>
    </lineage>
</organism>
<dbReference type="PANTHER" id="PTHR30055">
    <property type="entry name" value="HTH-TYPE TRANSCRIPTIONAL REGULATOR RUTR"/>
    <property type="match status" value="1"/>
</dbReference>
<dbReference type="InterPro" id="IPR009057">
    <property type="entry name" value="Homeodomain-like_sf"/>
</dbReference>
<dbReference type="EMBL" id="BAABWH010000005">
    <property type="protein sequence ID" value="GAA6145881.1"/>
    <property type="molecule type" value="Genomic_DNA"/>
</dbReference>
<evidence type="ECO:0000259" key="3">
    <source>
        <dbReference type="PROSITE" id="PS50977"/>
    </source>
</evidence>
<comment type="caution">
    <text evidence="4">The sequence shown here is derived from an EMBL/GenBank/DDBJ whole genome shotgun (WGS) entry which is preliminary data.</text>
</comment>
<dbReference type="SUPFAM" id="SSF46689">
    <property type="entry name" value="Homeodomain-like"/>
    <property type="match status" value="1"/>
</dbReference>
<evidence type="ECO:0000313" key="5">
    <source>
        <dbReference type="Proteomes" id="UP001481413"/>
    </source>
</evidence>
<dbReference type="Pfam" id="PF00440">
    <property type="entry name" value="TetR_N"/>
    <property type="match status" value="1"/>
</dbReference>
<dbReference type="PROSITE" id="PS50977">
    <property type="entry name" value="HTH_TETR_2"/>
    <property type="match status" value="1"/>
</dbReference>
<protein>
    <submittedName>
        <fullName evidence="4">Helix-turn-helix domain-containing protein</fullName>
    </submittedName>
</protein>
<proteinExistence type="predicted"/>
<dbReference type="PANTHER" id="PTHR30055:SF226">
    <property type="entry name" value="HTH-TYPE TRANSCRIPTIONAL REGULATOR PKSA"/>
    <property type="match status" value="1"/>
</dbReference>
<feature type="domain" description="HTH tetR-type" evidence="3">
    <location>
        <begin position="11"/>
        <end position="71"/>
    </location>
</feature>
<dbReference type="InterPro" id="IPR001647">
    <property type="entry name" value="HTH_TetR"/>
</dbReference>
<dbReference type="Proteomes" id="UP001481413">
    <property type="component" value="Unassembled WGS sequence"/>
</dbReference>
<dbReference type="PRINTS" id="PR00455">
    <property type="entry name" value="HTHTETR"/>
</dbReference>
<reference evidence="4 5" key="1">
    <citation type="submission" date="2024-04" db="EMBL/GenBank/DDBJ databases">
        <title>Draft genome sequence of Thalassolituus maritimus NBRC 116585.</title>
        <authorList>
            <person name="Miyakawa T."/>
            <person name="Kusuya Y."/>
            <person name="Miura T."/>
        </authorList>
    </citation>
    <scope>NUCLEOTIDE SEQUENCE [LARGE SCALE GENOMIC DNA]</scope>
    <source>
        <strain evidence="4 5">5NW40-0001</strain>
    </source>
</reference>
<sequence>MARNKRHLDQKVKKEEIETVAMSLFKEQGYDKTSMATVAKEAGVAANTIYWYYENKDDLLIAVLNREVMQAMPLVLAMQSAPLSERVLTLIAQVESAGALMTDVHARVSHSDVVKQWHDRFHQMVEQLSISELIKAGVSPEHAACDARLMIYVIEGLLAHPHTMEERVQVVEHALAKLI</sequence>
<evidence type="ECO:0000313" key="4">
    <source>
        <dbReference type="EMBL" id="GAA6145881.1"/>
    </source>
</evidence>
<gene>
    <name evidence="4" type="ORF">NBRC116585_19990</name>
</gene>
<name>A0ABQ0A0E9_9GAMM</name>
<evidence type="ECO:0000256" key="1">
    <source>
        <dbReference type="ARBA" id="ARBA00023125"/>
    </source>
</evidence>
<feature type="DNA-binding region" description="H-T-H motif" evidence="2">
    <location>
        <begin position="34"/>
        <end position="53"/>
    </location>
</feature>
<accession>A0ABQ0A0E9</accession>
<keyword evidence="1 2" id="KW-0238">DNA-binding</keyword>